<sequence>MATTPTMAPEAWLKYTRAVENAVKQEATPRSINEVLEAYMDLPGREGKSAGRKFLDDYVVSAVDDGDNNRARICSAIRKVAQQKRWKTDRGVPPRVAVHTEKYLDLLTALQKAYGAAVHETPPELRKVMPENFWENLDDNIDDVIVYRRWMTSDPKSREAEPKVSEVDKQAARISLGRSPGTAGRPIPTTKVNKK</sequence>
<feature type="region of interest" description="Disordered" evidence="1">
    <location>
        <begin position="154"/>
        <end position="195"/>
    </location>
</feature>
<evidence type="ECO:0000313" key="2">
    <source>
        <dbReference type="EMBL" id="WGH21975.1"/>
    </source>
</evidence>
<reference evidence="2" key="1">
    <citation type="submission" date="2023-03" db="EMBL/GenBank/DDBJ databases">
        <authorList>
            <person name="Aguilar E."/>
            <person name="Antigua R."/>
            <person name="Antonino C."/>
            <person name="Bisram R."/>
            <person name="Chen J."/>
            <person name="Davilmar B."/>
            <person name="Del R.K."/>
            <person name="Germosen J."/>
            <person name="Hernandez J."/>
            <person name="Kelloggs L."/>
            <person name="Lema C."/>
            <person name="Li J."/>
            <person name="Melendez A."/>
            <person name="Mohammed I."/>
            <person name="Ryan A."/>
            <person name="Singh S."/>
            <person name="Tariq H."/>
            <person name="Golebiewska U.P."/>
            <person name="Russell D.A."/>
            <person name="Jacobs-Sera D."/>
            <person name="Hatfull G.F."/>
        </authorList>
    </citation>
    <scope>NUCLEOTIDE SEQUENCE</scope>
</reference>
<evidence type="ECO:0000256" key="1">
    <source>
        <dbReference type="SAM" id="MobiDB-lite"/>
    </source>
</evidence>
<accession>A0AAF0GK53</accession>
<name>A0AAF0GK53_9CAUD</name>
<organism evidence="2 3">
    <name type="scientific">Rhodococcus phage Trogglehumper</name>
    <dbReference type="NCBI Taxonomy" id="3038381"/>
    <lineage>
        <taxon>Viruses</taxon>
        <taxon>Duplodnaviria</taxon>
        <taxon>Heunggongvirae</taxon>
        <taxon>Uroviricota</taxon>
        <taxon>Caudoviricetes</taxon>
        <taxon>Caudoviricetes incertae sedis</taxon>
        <taxon>Trogglehumpervirus</taxon>
        <taxon>Trogglehumpervirus trogglehumper</taxon>
    </lineage>
</organism>
<evidence type="ECO:0000313" key="3">
    <source>
        <dbReference type="Proteomes" id="UP001242841"/>
    </source>
</evidence>
<proteinExistence type="predicted"/>
<protein>
    <submittedName>
        <fullName evidence="2">Uncharacterized protein</fullName>
    </submittedName>
</protein>
<gene>
    <name evidence="2" type="primary">94</name>
    <name evidence="2" type="ORF">SEA_TROGGLEHUMPER_94</name>
</gene>
<feature type="compositionally biased region" description="Basic and acidic residues" evidence="1">
    <location>
        <begin position="155"/>
        <end position="171"/>
    </location>
</feature>
<dbReference type="Proteomes" id="UP001242841">
    <property type="component" value="Segment"/>
</dbReference>
<dbReference type="EMBL" id="OQ709222">
    <property type="protein sequence ID" value="WGH21975.1"/>
    <property type="molecule type" value="Genomic_DNA"/>
</dbReference>
<keyword evidence="3" id="KW-1185">Reference proteome</keyword>